<protein>
    <submittedName>
        <fullName evidence="2">Uncharacterized protein</fullName>
    </submittedName>
</protein>
<reference evidence="2" key="1">
    <citation type="submission" date="2013-07" db="EMBL/GenBank/DDBJ databases">
        <title>The genome of an arbuscular mycorrhizal fungus provides insights into the evolution of the oldest plant symbiosis.</title>
        <authorList>
            <consortium name="DOE Joint Genome Institute"/>
            <person name="Tisserant E."/>
            <person name="Malbreil M."/>
            <person name="Kuo A."/>
            <person name="Kohler A."/>
            <person name="Symeonidi A."/>
            <person name="Balestrini R."/>
            <person name="Charron P."/>
            <person name="Duensing N."/>
            <person name="Frei-dit-Frey N."/>
            <person name="Gianinazzi-Pearson V."/>
            <person name="Gilbert B."/>
            <person name="Handa Y."/>
            <person name="Hijri M."/>
            <person name="Kaul R."/>
            <person name="Kawaguchi M."/>
            <person name="Krajinski F."/>
            <person name="Lammers P."/>
            <person name="Lapierre D."/>
            <person name="Masclaux F.G."/>
            <person name="Murat C."/>
            <person name="Morin E."/>
            <person name="Ndikumana S."/>
            <person name="Pagni M."/>
            <person name="Petitpierre D."/>
            <person name="Requena N."/>
            <person name="Rosikiewicz P."/>
            <person name="Riley R."/>
            <person name="Saito K."/>
            <person name="San Clemente H."/>
            <person name="Shapiro H."/>
            <person name="van Tuinen D."/>
            <person name="Becard G."/>
            <person name="Bonfante P."/>
            <person name="Paszkowski U."/>
            <person name="Shachar-Hill Y."/>
            <person name="Young J.P."/>
            <person name="Sanders I.R."/>
            <person name="Henrissat B."/>
            <person name="Rensing S.A."/>
            <person name="Grigoriev I.V."/>
            <person name="Corradi N."/>
            <person name="Roux C."/>
            <person name="Martin F."/>
        </authorList>
    </citation>
    <scope>NUCLEOTIDE SEQUENCE</scope>
    <source>
        <strain evidence="2">DAOM 197198</strain>
    </source>
</reference>
<evidence type="ECO:0000313" key="2">
    <source>
        <dbReference type="EMBL" id="ESA06502.1"/>
    </source>
</evidence>
<feature type="region of interest" description="Disordered" evidence="1">
    <location>
        <begin position="1"/>
        <end position="61"/>
    </location>
</feature>
<feature type="compositionally biased region" description="Basic and acidic residues" evidence="1">
    <location>
        <begin position="36"/>
        <end position="61"/>
    </location>
</feature>
<dbReference type="EMBL" id="KI291541">
    <property type="protein sequence ID" value="ESA06502.1"/>
    <property type="molecule type" value="Genomic_DNA"/>
</dbReference>
<dbReference type="HOGENOM" id="CLU_2923832_0_0_1"/>
<sequence length="61" mass="7334">MKEKQKELKKGTRNNDVKINKAQIKINESKSKRKEKSNQKKEVMTKMIRTRNENQKETKET</sequence>
<evidence type="ECO:0000256" key="1">
    <source>
        <dbReference type="SAM" id="MobiDB-lite"/>
    </source>
</evidence>
<proteinExistence type="predicted"/>
<accession>U9TGI6</accession>
<feature type="compositionally biased region" description="Basic and acidic residues" evidence="1">
    <location>
        <begin position="1"/>
        <end position="19"/>
    </location>
</feature>
<gene>
    <name evidence="2" type="ORF">GLOINDRAFT_34098</name>
</gene>
<name>U9TGI6_RHIID</name>
<organism evidence="2">
    <name type="scientific">Rhizophagus irregularis (strain DAOM 181602 / DAOM 197198 / MUCL 43194)</name>
    <name type="common">Arbuscular mycorrhizal fungus</name>
    <name type="synonym">Glomus intraradices</name>
    <dbReference type="NCBI Taxonomy" id="747089"/>
    <lineage>
        <taxon>Eukaryota</taxon>
        <taxon>Fungi</taxon>
        <taxon>Fungi incertae sedis</taxon>
        <taxon>Mucoromycota</taxon>
        <taxon>Glomeromycotina</taxon>
        <taxon>Glomeromycetes</taxon>
        <taxon>Glomerales</taxon>
        <taxon>Glomeraceae</taxon>
        <taxon>Rhizophagus</taxon>
    </lineage>
</organism>
<dbReference type="AlphaFoldDB" id="U9TGI6"/>